<feature type="transmembrane region" description="Helical" evidence="1">
    <location>
        <begin position="99"/>
        <end position="116"/>
    </location>
</feature>
<accession>A0A238L0W1</accession>
<evidence type="ECO:0000313" key="2">
    <source>
        <dbReference type="EMBL" id="SMX48725.1"/>
    </source>
</evidence>
<dbReference type="AlphaFoldDB" id="A0A238L0W1"/>
<keyword evidence="1" id="KW-0812">Transmembrane</keyword>
<keyword evidence="1" id="KW-1133">Transmembrane helix</keyword>
<name>A0A238L0W1_9RHOB</name>
<keyword evidence="3" id="KW-1185">Reference proteome</keyword>
<dbReference type="OrthoDB" id="7877316at2"/>
<sequence>MTKRGMHMALQRALSLAAGIGFVATLGALPLLGSLAVLALALGLYAFWPVPAAPAGAFRYRRGPAVVIPDLMGLVLVSAFVGLPLLVSRIEGALHPSALLVWPLGAVFVSLLVIGWKRGVFALELGAEALRADTGLRHRAWRYDQIAAVEPWRSDLVRPVRPLAPLLVAAGQPGAAGALMVSRPGRGVALVHRDGTRWPIPGDAFEDGLKALLTACAARGVTLKVPADAA</sequence>
<dbReference type="RefSeq" id="WP_094022822.1">
    <property type="nucleotide sequence ID" value="NZ_FXYF01000014.1"/>
</dbReference>
<feature type="transmembrane region" description="Helical" evidence="1">
    <location>
        <begin position="65"/>
        <end position="87"/>
    </location>
</feature>
<gene>
    <name evidence="2" type="ORF">MAA8898_04061</name>
</gene>
<protein>
    <submittedName>
        <fullName evidence="2">Uncharacterized protein</fullName>
    </submittedName>
</protein>
<dbReference type="EMBL" id="FXYF01000014">
    <property type="protein sequence ID" value="SMX48725.1"/>
    <property type="molecule type" value="Genomic_DNA"/>
</dbReference>
<evidence type="ECO:0000313" key="3">
    <source>
        <dbReference type="Proteomes" id="UP000207598"/>
    </source>
</evidence>
<reference evidence="2 3" key="1">
    <citation type="submission" date="2017-05" db="EMBL/GenBank/DDBJ databases">
        <authorList>
            <person name="Song R."/>
            <person name="Chenine A.L."/>
            <person name="Ruprecht R.M."/>
        </authorList>
    </citation>
    <scope>NUCLEOTIDE SEQUENCE [LARGE SCALE GENOMIC DNA]</scope>
    <source>
        <strain evidence="2 3">CECT 8898</strain>
    </source>
</reference>
<dbReference type="Proteomes" id="UP000207598">
    <property type="component" value="Unassembled WGS sequence"/>
</dbReference>
<keyword evidence="1" id="KW-0472">Membrane</keyword>
<proteinExistence type="predicted"/>
<organism evidence="2 3">
    <name type="scientific">Maliponia aquimaris</name>
    <dbReference type="NCBI Taxonomy" id="1673631"/>
    <lineage>
        <taxon>Bacteria</taxon>
        <taxon>Pseudomonadati</taxon>
        <taxon>Pseudomonadota</taxon>
        <taxon>Alphaproteobacteria</taxon>
        <taxon>Rhodobacterales</taxon>
        <taxon>Paracoccaceae</taxon>
        <taxon>Maliponia</taxon>
    </lineage>
</organism>
<evidence type="ECO:0000256" key="1">
    <source>
        <dbReference type="SAM" id="Phobius"/>
    </source>
</evidence>